<name>A0A0A9C669_ARUDO</name>
<reference evidence="1" key="2">
    <citation type="journal article" date="2015" name="Data Brief">
        <title>Shoot transcriptome of the giant reed, Arundo donax.</title>
        <authorList>
            <person name="Barrero R.A."/>
            <person name="Guerrero F.D."/>
            <person name="Moolhuijzen P."/>
            <person name="Goolsby J.A."/>
            <person name="Tidwell J."/>
            <person name="Bellgard S.E."/>
            <person name="Bellgard M.I."/>
        </authorList>
    </citation>
    <scope>NUCLEOTIDE SEQUENCE</scope>
    <source>
        <tissue evidence="1">Shoot tissue taken approximately 20 cm above the soil surface</tissue>
    </source>
</reference>
<protein>
    <submittedName>
        <fullName evidence="1">Uncharacterized protein</fullName>
    </submittedName>
</protein>
<proteinExistence type="predicted"/>
<organism evidence="1">
    <name type="scientific">Arundo donax</name>
    <name type="common">Giant reed</name>
    <name type="synonym">Donax arundinaceus</name>
    <dbReference type="NCBI Taxonomy" id="35708"/>
    <lineage>
        <taxon>Eukaryota</taxon>
        <taxon>Viridiplantae</taxon>
        <taxon>Streptophyta</taxon>
        <taxon>Embryophyta</taxon>
        <taxon>Tracheophyta</taxon>
        <taxon>Spermatophyta</taxon>
        <taxon>Magnoliopsida</taxon>
        <taxon>Liliopsida</taxon>
        <taxon>Poales</taxon>
        <taxon>Poaceae</taxon>
        <taxon>PACMAD clade</taxon>
        <taxon>Arundinoideae</taxon>
        <taxon>Arundineae</taxon>
        <taxon>Arundo</taxon>
    </lineage>
</organism>
<evidence type="ECO:0000313" key="1">
    <source>
        <dbReference type="EMBL" id="JAD69958.1"/>
    </source>
</evidence>
<sequence length="11" mass="1250">MGRRAQAFPCN</sequence>
<accession>A0A0A9C669</accession>
<dbReference type="EMBL" id="GBRH01227937">
    <property type="protein sequence ID" value="JAD69958.1"/>
    <property type="molecule type" value="Transcribed_RNA"/>
</dbReference>
<reference evidence="1" key="1">
    <citation type="submission" date="2014-09" db="EMBL/GenBank/DDBJ databases">
        <authorList>
            <person name="Magalhaes I.L.F."/>
            <person name="Oliveira U."/>
            <person name="Santos F.R."/>
            <person name="Vidigal T.H.D.A."/>
            <person name="Brescovit A.D."/>
            <person name="Santos A.J."/>
        </authorList>
    </citation>
    <scope>NUCLEOTIDE SEQUENCE</scope>
    <source>
        <tissue evidence="1">Shoot tissue taken approximately 20 cm above the soil surface</tissue>
    </source>
</reference>